<dbReference type="Proteomes" id="UP000815846">
    <property type="component" value="Unassembled WGS sequence"/>
</dbReference>
<dbReference type="RefSeq" id="WP_101345322.1">
    <property type="nucleotide sequence ID" value="NZ_PJAI02000011.1"/>
</dbReference>
<keyword evidence="1" id="KW-0802">TPR repeat</keyword>
<dbReference type="InterPro" id="IPR011990">
    <property type="entry name" value="TPR-like_helical_dom_sf"/>
</dbReference>
<dbReference type="PROSITE" id="PS50005">
    <property type="entry name" value="TPR"/>
    <property type="match status" value="1"/>
</dbReference>
<proteinExistence type="predicted"/>
<gene>
    <name evidence="2" type="ORF">CWS31_011105</name>
</gene>
<dbReference type="InterPro" id="IPR019734">
    <property type="entry name" value="TPR_rpt"/>
</dbReference>
<name>A0ABY3MW12_9GAMM</name>
<reference evidence="2 3" key="1">
    <citation type="submission" date="2019-08" db="EMBL/GenBank/DDBJ databases">
        <title>Microbe sample from Colwellia echini.</title>
        <authorList>
            <person name="Christiansen L."/>
            <person name="Pathiraja D."/>
            <person name="Schultz-Johansen M."/>
            <person name="Choi I.-G."/>
            <person name="Stougaard P."/>
        </authorList>
    </citation>
    <scope>NUCLEOTIDE SEQUENCE [LARGE SCALE GENOMIC DNA]</scope>
    <source>
        <strain evidence="2 3">A3</strain>
    </source>
</reference>
<keyword evidence="3" id="KW-1185">Reference proteome</keyword>
<sequence length="1108" mass="126510">MPSFLNLLVKELTAKLMAKLTVNQIAPCLKTNNLIICLIALAGLVGCQSTTDNEQSNRKTLADLANEQGNIEIESITLSQSQRATKLAQLYRTILTLEPDEEVRAQIEYRLVQMNTQAYELMDGEPLNDAQSLQKSDEALAALVVSYQDLITRFPDRSDNELMQYQLAKALDLQGKSKQSLVQMEALLAQYPNSQYSAELNFRRGDIYYNFQQYPQALAAYNEVSSVKNNDAYYVNSRYMSAWVLFKLNRLEEADIEFIALLDYLVGQEYKQNSQHDFTFAQLDPRYASLVTDIQRVLSISLSQQQQSETLVALTVKQKSLPHLSLYRHILFKNLADFLVNNELKYDAELTYQAYIKMEPNNIWAARYSLILLDLLEQQGKYTASRTLKQNYVKQFGIHSQFWLQAHKSNSSERLTADEINREILPNLLRFSYQHSRRLYAHAQQLKAGKERRKAFADTSTALATYLELANLPQSNYEKNKPKLSKSLLADELLFADANFEAEQYEEALNAYELIAYNKIFDVSLTDKLILLSPSAVSSLTKQPTLQISSELTYKLRLEAAYATTLTARAMLKAAKVKATDSLNSTSLTDSQKTLLRTRNQLDQLFVQTYPYDSRVLTLATQAAQYAYYAQDYSAVNYYSNFILQRHLVIRETNDKPATATDSNADSGLSSANGISSFVPVQLSKLSPLALKQVQIASQLQANSWYQQKDYVQAESAYQLALAYVPLTSKARAQTKAQTKAQAKKRNEMRELLASCIYFQAQGLVKEQPLMAVQHYLRVGQVVPESTYRLNAEFDAGNILLEQQQWQQGIEVLSAFKLRYPTHEYSKSISAKLAKAYENTQQWSLAAAQLLAMINGPEAAKYSEELKREAQYTAAEYYQKAGDTDKALSAYRTYAHKYPVPFVVAQEVRLKLSDFYLQKKETNKQYFWYRKIVKYHDIELRNSSSNITNRAEYLASYAALGLGKAHQQTFTWTKLTLPLAKSLKRKQEALKLAVGYYQKVLSYQMAEFVPQASYNLATMYSQLAKDIMTSERPNDLDELELEEYQFVLEDIAIPFEDKAIEIHTNNAQRAWQDVYDDWVEQSFSALAELNPAQYNKQERASDAIQAIY</sequence>
<dbReference type="SUPFAM" id="SSF48452">
    <property type="entry name" value="TPR-like"/>
    <property type="match status" value="1"/>
</dbReference>
<dbReference type="EMBL" id="PJAI02000011">
    <property type="protein sequence ID" value="TYK65403.1"/>
    <property type="molecule type" value="Genomic_DNA"/>
</dbReference>
<evidence type="ECO:0000313" key="3">
    <source>
        <dbReference type="Proteomes" id="UP000815846"/>
    </source>
</evidence>
<comment type="caution">
    <text evidence="2">The sequence shown here is derived from an EMBL/GenBank/DDBJ whole genome shotgun (WGS) entry which is preliminary data.</text>
</comment>
<organism evidence="2 3">
    <name type="scientific">Colwellia echini</name>
    <dbReference type="NCBI Taxonomy" id="1982103"/>
    <lineage>
        <taxon>Bacteria</taxon>
        <taxon>Pseudomonadati</taxon>
        <taxon>Pseudomonadota</taxon>
        <taxon>Gammaproteobacteria</taxon>
        <taxon>Alteromonadales</taxon>
        <taxon>Colwelliaceae</taxon>
        <taxon>Colwellia</taxon>
    </lineage>
</organism>
<evidence type="ECO:0000313" key="2">
    <source>
        <dbReference type="EMBL" id="TYK65403.1"/>
    </source>
</evidence>
<dbReference type="SMART" id="SM00028">
    <property type="entry name" value="TPR"/>
    <property type="match status" value="5"/>
</dbReference>
<dbReference type="Gene3D" id="1.25.40.10">
    <property type="entry name" value="Tetratricopeptide repeat domain"/>
    <property type="match status" value="2"/>
</dbReference>
<evidence type="ECO:0000256" key="1">
    <source>
        <dbReference type="PROSITE-ProRule" id="PRU00339"/>
    </source>
</evidence>
<evidence type="ECO:0008006" key="4">
    <source>
        <dbReference type="Google" id="ProtNLM"/>
    </source>
</evidence>
<accession>A0ABY3MW12</accession>
<protein>
    <recommendedName>
        <fullName evidence="4">Tetratricopeptide repeat-containing protein</fullName>
    </recommendedName>
</protein>
<feature type="repeat" description="TPR" evidence="1">
    <location>
        <begin position="198"/>
        <end position="231"/>
    </location>
</feature>